<organism evidence="1 2">
    <name type="scientific">Trichostrongylus colubriformis</name>
    <name type="common">Black scour worm</name>
    <dbReference type="NCBI Taxonomy" id="6319"/>
    <lineage>
        <taxon>Eukaryota</taxon>
        <taxon>Metazoa</taxon>
        <taxon>Ecdysozoa</taxon>
        <taxon>Nematoda</taxon>
        <taxon>Chromadorea</taxon>
        <taxon>Rhabditida</taxon>
        <taxon>Rhabditina</taxon>
        <taxon>Rhabditomorpha</taxon>
        <taxon>Strongyloidea</taxon>
        <taxon>Trichostrongylidae</taxon>
        <taxon>Trichostrongylus</taxon>
    </lineage>
</organism>
<reference evidence="1 2" key="1">
    <citation type="submission" date="2019-10" db="EMBL/GenBank/DDBJ databases">
        <title>Assembly and Annotation for the nematode Trichostrongylus colubriformis.</title>
        <authorList>
            <person name="Martin J."/>
        </authorList>
    </citation>
    <scope>NUCLEOTIDE SEQUENCE [LARGE SCALE GENOMIC DNA]</scope>
    <source>
        <strain evidence="1">G859</strain>
        <tissue evidence="1">Whole worm</tissue>
    </source>
</reference>
<name>A0AAN8EUQ8_TRICO</name>
<keyword evidence="2" id="KW-1185">Reference proteome</keyword>
<sequence length="111" mass="12966">MWADPSNPEFTPVPIYGQEKNDRLLTHLQNCELEAKRLSDKCGKAPPSPEHWSLYEGFVFECIGLDKETELFKNATHYAQVDGLIQQDRNGMVMPKWFGENRKEIYDLYQK</sequence>
<dbReference type="AlphaFoldDB" id="A0AAN8EUQ8"/>
<protein>
    <submittedName>
        <fullName evidence="1">Uncharacterized protein</fullName>
    </submittedName>
</protein>
<accession>A0AAN8EUQ8</accession>
<dbReference type="Proteomes" id="UP001331761">
    <property type="component" value="Unassembled WGS sequence"/>
</dbReference>
<feature type="non-terminal residue" evidence="1">
    <location>
        <position position="111"/>
    </location>
</feature>
<gene>
    <name evidence="1" type="ORF">GCK32_017821</name>
</gene>
<evidence type="ECO:0000313" key="1">
    <source>
        <dbReference type="EMBL" id="KAK5966397.1"/>
    </source>
</evidence>
<comment type="caution">
    <text evidence="1">The sequence shown here is derived from an EMBL/GenBank/DDBJ whole genome shotgun (WGS) entry which is preliminary data.</text>
</comment>
<dbReference type="EMBL" id="WIXE01023522">
    <property type="protein sequence ID" value="KAK5966397.1"/>
    <property type="molecule type" value="Genomic_DNA"/>
</dbReference>
<evidence type="ECO:0000313" key="2">
    <source>
        <dbReference type="Proteomes" id="UP001331761"/>
    </source>
</evidence>
<proteinExistence type="predicted"/>